<keyword evidence="2" id="KW-1185">Reference proteome</keyword>
<gene>
    <name evidence="1" type="ORF">PCOR1329_LOCUS47296</name>
</gene>
<sequence length="712" mass="78415">MWQILQPSNLEAAGYPTADSQHLVMLEMVKMKVSIMAQGGGSTLRHDLLELCAALPPHMSTELASDLSALRRILLASGPDPAAKEVLTAAQEAWTSVEDERWTICSFVQDWPAGSKLMTNCKAILESKLKGSTLREQVLDILEAAREMSRNKDVALIDRVISSQATMDRIADLYSQAGEVSFPHLQDEEIEQKLGTFSGFVDIVVCDAGEAIFLRVAEWLSSDPTAERPEYWHDDAYKTLKERIQSTVHRAGTLPKKTEALETFATSSQAWSDMCSMVSRLQEFVQVISAPVSDVIAAKEVLLQLSVIRDEQQKNLDVFFWDGHAGITALKSVIEQLVGLPIVTESRTLVKSVVSAGLAPLEYALQYVFSGFPCDDFLTESWCADVCKSDWGDLAGILCPGPGPAPAPPCVAPGMEQAIARALGTANGSEDDTLLEQIWTVKKVVTLWASIVMLVQLGPKPDCKRDTLNVMATFMSHHHDLLQLVGRVLQRYERENKITFAEGSCDFSHEDFLPNFKKCWATPQPGHAVEFDGMAIPEVAFRSLKDASNIVNAIGTDWASATLAVKDNLKSWIPDWKPVESTLMDIPMPEMTRALLANEKNKEISTHAAALKERAQMIKDVKLPPGYAILYPAELQECIDVAVLGIVTVSLTFSLYSVHFHIKGLTGPRKRKDAAEQVNKQLKDKGVWASLPPCVARALEQVESSGVLDHYD</sequence>
<protein>
    <submittedName>
        <fullName evidence="1">Uncharacterized protein</fullName>
    </submittedName>
</protein>
<proteinExistence type="predicted"/>
<accession>A0ABN9UCC8</accession>
<organism evidence="1 2">
    <name type="scientific">Prorocentrum cordatum</name>
    <dbReference type="NCBI Taxonomy" id="2364126"/>
    <lineage>
        <taxon>Eukaryota</taxon>
        <taxon>Sar</taxon>
        <taxon>Alveolata</taxon>
        <taxon>Dinophyceae</taxon>
        <taxon>Prorocentrales</taxon>
        <taxon>Prorocentraceae</taxon>
        <taxon>Prorocentrum</taxon>
    </lineage>
</organism>
<comment type="caution">
    <text evidence="1">The sequence shown here is derived from an EMBL/GenBank/DDBJ whole genome shotgun (WGS) entry which is preliminary data.</text>
</comment>
<evidence type="ECO:0000313" key="2">
    <source>
        <dbReference type="Proteomes" id="UP001189429"/>
    </source>
</evidence>
<evidence type="ECO:0000313" key="1">
    <source>
        <dbReference type="EMBL" id="CAK0857094.1"/>
    </source>
</evidence>
<dbReference type="EMBL" id="CAUYUJ010015698">
    <property type="protein sequence ID" value="CAK0857094.1"/>
    <property type="molecule type" value="Genomic_DNA"/>
</dbReference>
<reference evidence="1" key="1">
    <citation type="submission" date="2023-10" db="EMBL/GenBank/DDBJ databases">
        <authorList>
            <person name="Chen Y."/>
            <person name="Shah S."/>
            <person name="Dougan E. K."/>
            <person name="Thang M."/>
            <person name="Chan C."/>
        </authorList>
    </citation>
    <scope>NUCLEOTIDE SEQUENCE [LARGE SCALE GENOMIC DNA]</scope>
</reference>
<name>A0ABN9UCC8_9DINO</name>
<dbReference type="Proteomes" id="UP001189429">
    <property type="component" value="Unassembled WGS sequence"/>
</dbReference>